<evidence type="ECO:0000313" key="2">
    <source>
        <dbReference type="EMBL" id="GID74674.1"/>
    </source>
</evidence>
<dbReference type="InterPro" id="IPR050982">
    <property type="entry name" value="Auxin_biosynth/cation_transpt"/>
</dbReference>
<comment type="caution">
    <text evidence="2">The sequence shown here is derived from an EMBL/GenBank/DDBJ whole genome shotgun (WGS) entry which is preliminary data.</text>
</comment>
<dbReference type="InterPro" id="IPR036188">
    <property type="entry name" value="FAD/NAD-bd_sf"/>
</dbReference>
<dbReference type="RefSeq" id="WP_203763439.1">
    <property type="nucleotide sequence ID" value="NZ_BAAABO010000012.1"/>
</dbReference>
<dbReference type="Pfam" id="PF13738">
    <property type="entry name" value="Pyr_redox_3"/>
    <property type="match status" value="1"/>
</dbReference>
<dbReference type="EMBL" id="BOMI01000064">
    <property type="protein sequence ID" value="GID74674.1"/>
    <property type="molecule type" value="Genomic_DNA"/>
</dbReference>
<protein>
    <submittedName>
        <fullName evidence="2">Pyridine nucleotide-disulfide oxidoreductase</fullName>
    </submittedName>
</protein>
<name>A0ABQ3Y3U8_9ACTN</name>
<dbReference type="PANTHER" id="PTHR43539:SF23">
    <property type="entry name" value="FAD-DEPENDENT OXIDOREDUCTASE DOMAIN-CONTAINING PROTEIN 2"/>
    <property type="match status" value="1"/>
</dbReference>
<organism evidence="2 3">
    <name type="scientific">Paractinoplanes deccanensis</name>
    <dbReference type="NCBI Taxonomy" id="113561"/>
    <lineage>
        <taxon>Bacteria</taxon>
        <taxon>Bacillati</taxon>
        <taxon>Actinomycetota</taxon>
        <taxon>Actinomycetes</taxon>
        <taxon>Micromonosporales</taxon>
        <taxon>Micromonosporaceae</taxon>
        <taxon>Paractinoplanes</taxon>
    </lineage>
</organism>
<evidence type="ECO:0000256" key="1">
    <source>
        <dbReference type="ARBA" id="ARBA00023002"/>
    </source>
</evidence>
<dbReference type="SUPFAM" id="SSF51905">
    <property type="entry name" value="FAD/NAD(P)-binding domain"/>
    <property type="match status" value="1"/>
</dbReference>
<dbReference type="PANTHER" id="PTHR43539">
    <property type="entry name" value="FLAVIN-BINDING MONOOXYGENASE-LIKE PROTEIN (AFU_ORTHOLOGUE AFUA_4G09220)"/>
    <property type="match status" value="1"/>
</dbReference>
<keyword evidence="1" id="KW-0560">Oxidoreductase</keyword>
<evidence type="ECO:0000313" key="3">
    <source>
        <dbReference type="Proteomes" id="UP000609879"/>
    </source>
</evidence>
<gene>
    <name evidence="2" type="ORF">Ade02nite_33150</name>
</gene>
<keyword evidence="3" id="KW-1185">Reference proteome</keyword>
<dbReference type="PRINTS" id="PR00469">
    <property type="entry name" value="PNDRDTASEII"/>
</dbReference>
<proteinExistence type="predicted"/>
<sequence>MTHDYLIIGAGPAGLQLAALMERDGHDYVVLEAGETAGTFFRTYPRHRRLISINKVWTGSDDPEFNLRADWNSLLTDDPARLFRNYSTKYFPAAGDMVRYLADFAEGLNIEYGVRVTSVSRPADFVVTAGDRTYSARRVIVATGVSRLYEPPIPGASLAERYDTVSVDAAGFTNQRVLIIGKGNSAFETADALVETAAVIHVAGPHSVRLAWQTHYVGHLRAVNNNFLDTYQLKSQNAVLDGTVERIARRDDGGYRVDFRYARTVEKTRVLDYDRIILCTGFAFDASIFDPSAAPALVINDRFPEQTAAFESVNVPGLYFAGTLSQQRDFKKSTNGFIHGFRYGVRALHKILSARYESRPWPAAALEPTPEAITAAVIARINRTSALWQQFAVLADVVTVSATSSASSSAAYHEEVPVAYFKEGALTSYDVAFVVTLEYGPDHDQVDPFDITVPRIAENDAAAAHEASYLHPVVRAYRGGTVVATHHLAENLENNWDLPGVHVEPLEVFVKGVLADVA</sequence>
<reference evidence="2 3" key="1">
    <citation type="submission" date="2021-01" db="EMBL/GenBank/DDBJ databases">
        <title>Whole genome shotgun sequence of Actinoplanes deccanensis NBRC 13994.</title>
        <authorList>
            <person name="Komaki H."/>
            <person name="Tamura T."/>
        </authorList>
    </citation>
    <scope>NUCLEOTIDE SEQUENCE [LARGE SCALE GENOMIC DNA]</scope>
    <source>
        <strain evidence="2 3">NBRC 13994</strain>
    </source>
</reference>
<dbReference type="Gene3D" id="3.50.50.60">
    <property type="entry name" value="FAD/NAD(P)-binding domain"/>
    <property type="match status" value="2"/>
</dbReference>
<accession>A0ABQ3Y3U8</accession>
<dbReference type="PRINTS" id="PR00368">
    <property type="entry name" value="FADPNR"/>
</dbReference>
<dbReference type="Proteomes" id="UP000609879">
    <property type="component" value="Unassembled WGS sequence"/>
</dbReference>